<organism evidence="2">
    <name type="scientific">Anguilla anguilla</name>
    <name type="common">European freshwater eel</name>
    <name type="synonym">Muraena anguilla</name>
    <dbReference type="NCBI Taxonomy" id="7936"/>
    <lineage>
        <taxon>Eukaryota</taxon>
        <taxon>Metazoa</taxon>
        <taxon>Chordata</taxon>
        <taxon>Craniata</taxon>
        <taxon>Vertebrata</taxon>
        <taxon>Euteleostomi</taxon>
        <taxon>Actinopterygii</taxon>
        <taxon>Neopterygii</taxon>
        <taxon>Teleostei</taxon>
        <taxon>Anguilliformes</taxon>
        <taxon>Anguillidae</taxon>
        <taxon>Anguilla</taxon>
    </lineage>
</organism>
<accession>A0A0E9Y0Z1</accession>
<dbReference type="EMBL" id="GBXM01000008">
    <property type="protein sequence ID" value="JAI08570.1"/>
    <property type="molecule type" value="Transcribed_RNA"/>
</dbReference>
<feature type="region of interest" description="Disordered" evidence="1">
    <location>
        <begin position="38"/>
        <end position="57"/>
    </location>
</feature>
<evidence type="ECO:0000256" key="1">
    <source>
        <dbReference type="SAM" id="MobiDB-lite"/>
    </source>
</evidence>
<reference evidence="2" key="1">
    <citation type="submission" date="2014-11" db="EMBL/GenBank/DDBJ databases">
        <authorList>
            <person name="Amaro Gonzalez C."/>
        </authorList>
    </citation>
    <scope>NUCLEOTIDE SEQUENCE</scope>
</reference>
<dbReference type="AlphaFoldDB" id="A0A0E9Y0Z1"/>
<proteinExistence type="predicted"/>
<evidence type="ECO:0000313" key="2">
    <source>
        <dbReference type="EMBL" id="JAI08570.1"/>
    </source>
</evidence>
<sequence length="57" mass="6192">MAWTARSGFRTRGLSGAVWCKERGPHCDGATPLRAHTHTHTHAHTSAVGMRLERVAG</sequence>
<name>A0A0E9Y0Z1_ANGAN</name>
<reference evidence="2" key="2">
    <citation type="journal article" date="2015" name="Fish Shellfish Immunol.">
        <title>Early steps in the European eel (Anguilla anguilla)-Vibrio vulnificus interaction in the gills: Role of the RtxA13 toxin.</title>
        <authorList>
            <person name="Callol A."/>
            <person name="Pajuelo D."/>
            <person name="Ebbesson L."/>
            <person name="Teles M."/>
            <person name="MacKenzie S."/>
            <person name="Amaro C."/>
        </authorList>
    </citation>
    <scope>NUCLEOTIDE SEQUENCE</scope>
</reference>
<protein>
    <submittedName>
        <fullName evidence="2">Uncharacterized protein</fullName>
    </submittedName>
</protein>